<dbReference type="InterPro" id="IPR000249">
    <property type="entry name" value="BMC_dom"/>
</dbReference>
<evidence type="ECO:0000313" key="6">
    <source>
        <dbReference type="EMBL" id="MEQ2466059.1"/>
    </source>
</evidence>
<evidence type="ECO:0000256" key="2">
    <source>
        <dbReference type="ARBA" id="ARBA00024446"/>
    </source>
</evidence>
<dbReference type="Proteomes" id="UP001465426">
    <property type="component" value="Unassembled WGS sequence"/>
</dbReference>
<gene>
    <name evidence="6" type="ORF">WMO63_10325</name>
</gene>
<dbReference type="InterPro" id="IPR037233">
    <property type="entry name" value="CcmK-like_sf"/>
</dbReference>
<dbReference type="Gene3D" id="3.30.70.1710">
    <property type="match status" value="1"/>
</dbReference>
<feature type="compositionally biased region" description="Basic and acidic residues" evidence="4">
    <location>
        <begin position="99"/>
        <end position="114"/>
    </location>
</feature>
<keyword evidence="2" id="KW-1283">Bacterial microcompartment</keyword>
<name>A0ABV1EY82_9BACI</name>
<dbReference type="InterPro" id="IPR050575">
    <property type="entry name" value="BMC_shell"/>
</dbReference>
<feature type="domain" description="BMC" evidence="5">
    <location>
        <begin position="4"/>
        <end position="89"/>
    </location>
</feature>
<evidence type="ECO:0000313" key="7">
    <source>
        <dbReference type="Proteomes" id="UP001465426"/>
    </source>
</evidence>
<dbReference type="SMART" id="SM00877">
    <property type="entry name" value="BMC"/>
    <property type="match status" value="1"/>
</dbReference>
<keyword evidence="7" id="KW-1185">Reference proteome</keyword>
<dbReference type="EMBL" id="JBBMFN010000020">
    <property type="protein sequence ID" value="MEQ2466059.1"/>
    <property type="molecule type" value="Genomic_DNA"/>
</dbReference>
<feature type="compositionally biased region" description="Basic and acidic residues" evidence="4">
    <location>
        <begin position="133"/>
        <end position="151"/>
    </location>
</feature>
<reference evidence="6 7" key="1">
    <citation type="submission" date="2024-03" db="EMBL/GenBank/DDBJ databases">
        <title>Human intestinal bacterial collection.</title>
        <authorList>
            <person name="Pauvert C."/>
            <person name="Hitch T.C.A."/>
            <person name="Clavel T."/>
        </authorList>
    </citation>
    <scope>NUCLEOTIDE SEQUENCE [LARGE SCALE GENOMIC DNA]</scope>
    <source>
        <strain evidence="6 7">CLA-SR-H024</strain>
    </source>
</reference>
<dbReference type="Pfam" id="PF00936">
    <property type="entry name" value="BMC"/>
    <property type="match status" value="1"/>
</dbReference>
<proteinExistence type="inferred from homology"/>
<comment type="subcellular location">
    <subcellularLocation>
        <location evidence="1">Bacterial microcompartment</location>
    </subcellularLocation>
</comment>
<dbReference type="PROSITE" id="PS51930">
    <property type="entry name" value="BMC_2"/>
    <property type="match status" value="1"/>
</dbReference>
<dbReference type="PANTHER" id="PTHR33941:SF11">
    <property type="entry name" value="BACTERIAL MICROCOMPARTMENT SHELL PROTEIN PDUJ"/>
    <property type="match status" value="1"/>
</dbReference>
<evidence type="ECO:0000256" key="4">
    <source>
        <dbReference type="SAM" id="MobiDB-lite"/>
    </source>
</evidence>
<evidence type="ECO:0000256" key="1">
    <source>
        <dbReference type="ARBA" id="ARBA00024322"/>
    </source>
</evidence>
<protein>
    <submittedName>
        <fullName evidence="6">BMC domain-containing protein</fullName>
    </submittedName>
</protein>
<dbReference type="InterPro" id="IPR044872">
    <property type="entry name" value="CcmK/CsoS1_BMC"/>
</dbReference>
<comment type="similarity">
    <text evidence="3">Belongs to the bacterial microcompartments protein family.</text>
</comment>
<evidence type="ECO:0000259" key="5">
    <source>
        <dbReference type="PROSITE" id="PS51930"/>
    </source>
</evidence>
<evidence type="ECO:0000256" key="3">
    <source>
        <dbReference type="PROSITE-ProRule" id="PRU01278"/>
    </source>
</evidence>
<sequence length="194" mass="20760">MKASLGMIEVKGFVLALEIADIMSKTAAVQTEDLKITRGSGWVTVCVYGNVGAVNAAISAGKQQAVLKRGLISARVIARPIDNIFGKKNDIILKDTKVHKSKESIEKEQSEPPKVKGITATTENETQVPAKAGRAESVTENKTSSDEKSNKTEASVSGSLEKAPKESDKRKRKPRTSAIQKNTSAPKKGGQVNE</sequence>
<feature type="region of interest" description="Disordered" evidence="4">
    <location>
        <begin position="99"/>
        <end position="194"/>
    </location>
</feature>
<dbReference type="PANTHER" id="PTHR33941">
    <property type="entry name" value="PROPANEDIOL UTILIZATION PROTEIN PDUA"/>
    <property type="match status" value="1"/>
</dbReference>
<accession>A0ABV1EY82</accession>
<dbReference type="RefSeq" id="WP_349204714.1">
    <property type="nucleotide sequence ID" value="NZ_JBBMFN010000020.1"/>
</dbReference>
<organism evidence="6 7">
    <name type="scientific">Niallia hominis</name>
    <dbReference type="NCBI Taxonomy" id="3133173"/>
    <lineage>
        <taxon>Bacteria</taxon>
        <taxon>Bacillati</taxon>
        <taxon>Bacillota</taxon>
        <taxon>Bacilli</taxon>
        <taxon>Bacillales</taxon>
        <taxon>Bacillaceae</taxon>
        <taxon>Niallia</taxon>
    </lineage>
</organism>
<dbReference type="SUPFAM" id="SSF143414">
    <property type="entry name" value="CcmK-like"/>
    <property type="match status" value="1"/>
</dbReference>
<comment type="caution">
    <text evidence="6">The sequence shown here is derived from an EMBL/GenBank/DDBJ whole genome shotgun (WGS) entry which is preliminary data.</text>
</comment>